<reference evidence="4" key="1">
    <citation type="submission" date="2015-08" db="EMBL/GenBank/DDBJ databases">
        <title>Genome sequencing project for genomic taxonomy and phylogenomics of Bacillus-like bacteria.</title>
        <authorList>
            <person name="Liu B."/>
            <person name="Wang J."/>
            <person name="Zhu Y."/>
            <person name="Liu G."/>
            <person name="Chen Q."/>
            <person name="Chen Z."/>
            <person name="Lan J."/>
            <person name="Che J."/>
            <person name="Ge C."/>
            <person name="Shi H."/>
            <person name="Pan Z."/>
            <person name="Liu X."/>
        </authorList>
    </citation>
    <scope>NUCLEOTIDE SEQUENCE [LARGE SCALE GENOMIC DNA]</scope>
    <source>
        <strain evidence="4">FJAT-4402</strain>
    </source>
</reference>
<dbReference type="AlphaFoldDB" id="A0A0M4FSP7"/>
<feature type="domain" description="Microcystin LR degradation protein MlrC N-terminal" evidence="2">
    <location>
        <begin position="2"/>
        <end position="289"/>
    </location>
</feature>
<evidence type="ECO:0000313" key="3">
    <source>
        <dbReference type="EMBL" id="ALC82860.1"/>
    </source>
</evidence>
<evidence type="ECO:0000259" key="1">
    <source>
        <dbReference type="Pfam" id="PF07171"/>
    </source>
</evidence>
<dbReference type="Pfam" id="PF07171">
    <property type="entry name" value="MlrC_C"/>
    <property type="match status" value="1"/>
</dbReference>
<organism evidence="3 4">
    <name type="scientific">Bacillus gobiensis</name>
    <dbReference type="NCBI Taxonomy" id="1441095"/>
    <lineage>
        <taxon>Bacteria</taxon>
        <taxon>Bacillati</taxon>
        <taxon>Bacillota</taxon>
        <taxon>Bacilli</taxon>
        <taxon>Bacillales</taxon>
        <taxon>Bacillaceae</taxon>
        <taxon>Bacillus</taxon>
    </lineage>
</organism>
<feature type="domain" description="Microcystin LR degradation protein MlrC C-terminal" evidence="1">
    <location>
        <begin position="299"/>
        <end position="475"/>
    </location>
</feature>
<proteinExistence type="predicted"/>
<evidence type="ECO:0000259" key="2">
    <source>
        <dbReference type="Pfam" id="PF07364"/>
    </source>
</evidence>
<accession>A0A0M4FSP7</accession>
<sequence>MRVAIGQLVHETNTFSTIKTTIELFKLWEWDIGADLIKKHKGVNDFLGGMIDKGEELKVELIPTFSAFTVPSGIITKETYLAAKDNLLKSLEKAGPIDAVCFYLHGAGVAEETEDIEGDLVAAIRELVGEKTPIVVNLDLHANVTDKMIKAANLYIGNNLYPHTDSYERGMEAMDLAFQLVQGTVKVSAAYKKLPLMIPTSTTYLSPVKELNDLCRTFEDLPDVIDCTFYHGFPYSDFAENGASVIVTTNNNVELARKLCEEIVKNIWEARERFFKTYYSPKEAIQYAMSRNDFPIVINEASDNPGAGTSGDGTCLLKAMLEANVPGTCFGFIYDPEAAFAAHKAGAGSTISIKLGGKTDSFHGSPLSVTAYVKCLTDGSFHQTSPMWKGSKVNLGKSARLQIGNVDVIVTSIRSQTFDDQVFLLHGIDVTTYKAVALKSSHHFRAAFQTIAKEIITVDSPGLSTSDLSTFQFKNIKESIYPLHLA</sequence>
<name>A0A0M4FSP7_9BACI</name>
<evidence type="ECO:0000313" key="4">
    <source>
        <dbReference type="Proteomes" id="UP000067625"/>
    </source>
</evidence>
<dbReference type="InterPro" id="IPR010799">
    <property type="entry name" value="MlrC_C"/>
</dbReference>
<dbReference type="EMBL" id="CP012600">
    <property type="protein sequence ID" value="ALC82860.1"/>
    <property type="molecule type" value="Genomic_DNA"/>
</dbReference>
<dbReference type="RefSeq" id="WP_053604673.1">
    <property type="nucleotide sequence ID" value="NZ_CP012600.1"/>
</dbReference>
<dbReference type="PATRIC" id="fig|1441095.3.peg.3445"/>
<gene>
    <name evidence="3" type="ORF">AM592_15625</name>
</gene>
<dbReference type="PIRSF" id="PIRSF012702">
    <property type="entry name" value="UCP012702"/>
    <property type="match status" value="1"/>
</dbReference>
<keyword evidence="4" id="KW-1185">Reference proteome</keyword>
<protein>
    <submittedName>
        <fullName evidence="3">MlrC domain protein</fullName>
    </submittedName>
</protein>
<dbReference type="InterPro" id="IPR015995">
    <property type="entry name" value="MlrC_N"/>
</dbReference>
<dbReference type="Pfam" id="PF07364">
    <property type="entry name" value="DUF1485"/>
    <property type="match status" value="1"/>
</dbReference>
<dbReference type="STRING" id="1441095.AM592_15625"/>
<dbReference type="InterPro" id="IPR009197">
    <property type="entry name" value="MlrC"/>
</dbReference>
<reference evidence="3 4" key="2">
    <citation type="journal article" date="2016" name="Int. J. Syst. Evol. Microbiol.">
        <title>Bacillus gobiensis sp. nov., isolated from a soil sample.</title>
        <authorList>
            <person name="Liu B."/>
            <person name="Liu G.H."/>
            <person name="Cetin S."/>
            <person name="Schumann P."/>
            <person name="Pan Z.Z."/>
            <person name="Chen Q.Q."/>
        </authorList>
    </citation>
    <scope>NUCLEOTIDE SEQUENCE [LARGE SCALE GENOMIC DNA]</scope>
    <source>
        <strain evidence="3 4">FJAT-4402</strain>
    </source>
</reference>
<dbReference type="OrthoDB" id="9815420at2"/>
<dbReference type="Proteomes" id="UP000067625">
    <property type="component" value="Chromosome"/>
</dbReference>